<name>A0A6J5WPB5_PRUAR</name>
<accession>A0A6J5WPB5</accession>
<sequence length="98" mass="10997">MGFLSFLIQPTRTHMISLAGFRACSLSSIRLTGQQSTTCFLLQLILPQSPSYISPIPTRGAKGNALTRLKEEESSGEKEEEEKKGRKKKKKEREKGKK</sequence>
<protein>
    <submittedName>
        <fullName evidence="2">Uncharacterized protein</fullName>
    </submittedName>
</protein>
<evidence type="ECO:0000313" key="3">
    <source>
        <dbReference type="Proteomes" id="UP000507245"/>
    </source>
</evidence>
<evidence type="ECO:0000256" key="1">
    <source>
        <dbReference type="SAM" id="MobiDB-lite"/>
    </source>
</evidence>
<feature type="region of interest" description="Disordered" evidence="1">
    <location>
        <begin position="53"/>
        <end position="98"/>
    </location>
</feature>
<feature type="compositionally biased region" description="Basic and acidic residues" evidence="1">
    <location>
        <begin position="68"/>
        <end position="84"/>
    </location>
</feature>
<dbReference type="AlphaFoldDB" id="A0A6J5WPB5"/>
<reference evidence="3" key="1">
    <citation type="journal article" date="2020" name="Genome Biol.">
        <title>Gamete binning: chromosome-level and haplotype-resolved genome assembly enabled by high-throughput single-cell sequencing of gamete genomes.</title>
        <authorList>
            <person name="Campoy J.A."/>
            <person name="Sun H."/>
            <person name="Goel M."/>
            <person name="Jiao W.-B."/>
            <person name="Folz-Donahue K."/>
            <person name="Wang N."/>
            <person name="Rubio M."/>
            <person name="Liu C."/>
            <person name="Kukat C."/>
            <person name="Ruiz D."/>
            <person name="Huettel B."/>
            <person name="Schneeberger K."/>
        </authorList>
    </citation>
    <scope>NUCLEOTIDE SEQUENCE [LARGE SCALE GENOMIC DNA]</scope>
    <source>
        <strain evidence="3">cv. Rojo Pasion</strain>
    </source>
</reference>
<evidence type="ECO:0000313" key="2">
    <source>
        <dbReference type="EMBL" id="CAB4300158.1"/>
    </source>
</evidence>
<proteinExistence type="predicted"/>
<dbReference type="Proteomes" id="UP000507245">
    <property type="component" value="Unassembled WGS sequence"/>
</dbReference>
<dbReference type="EMBL" id="CAEKKB010000002">
    <property type="protein sequence ID" value="CAB4300158.1"/>
    <property type="molecule type" value="Genomic_DNA"/>
</dbReference>
<keyword evidence="3" id="KW-1185">Reference proteome</keyword>
<organism evidence="2 3">
    <name type="scientific">Prunus armeniaca</name>
    <name type="common">Apricot</name>
    <name type="synonym">Armeniaca vulgaris</name>
    <dbReference type="NCBI Taxonomy" id="36596"/>
    <lineage>
        <taxon>Eukaryota</taxon>
        <taxon>Viridiplantae</taxon>
        <taxon>Streptophyta</taxon>
        <taxon>Embryophyta</taxon>
        <taxon>Tracheophyta</taxon>
        <taxon>Spermatophyta</taxon>
        <taxon>Magnoliopsida</taxon>
        <taxon>eudicotyledons</taxon>
        <taxon>Gunneridae</taxon>
        <taxon>Pentapetalae</taxon>
        <taxon>rosids</taxon>
        <taxon>fabids</taxon>
        <taxon>Rosales</taxon>
        <taxon>Rosaceae</taxon>
        <taxon>Amygdaloideae</taxon>
        <taxon>Amygdaleae</taxon>
        <taxon>Prunus</taxon>
    </lineage>
</organism>
<gene>
    <name evidence="2" type="ORF">ORAREDHAP_LOCUS15110</name>
</gene>